<dbReference type="Proteomes" id="UP000271291">
    <property type="component" value="Chromosome"/>
</dbReference>
<reference evidence="3 5" key="1">
    <citation type="submission" date="2018-04" db="EMBL/GenBank/DDBJ databases">
        <title>Complete genome sequences of Streptomyces griseoviridis K61 and characterization of antagonistic properties of biological control agents.</title>
        <authorList>
            <person name="Mariita R.M."/>
            <person name="Sello J.K."/>
        </authorList>
    </citation>
    <scope>NUCLEOTIDE SEQUENCE [LARGE SCALE GENOMIC DNA]</scope>
    <source>
        <strain evidence="3 5">K61</strain>
    </source>
</reference>
<dbReference type="RefSeq" id="WP_127179321.1">
    <property type="nucleotide sequence ID" value="NZ_CP029078.1"/>
</dbReference>
<evidence type="ECO:0000313" key="3">
    <source>
        <dbReference type="EMBL" id="QCN86627.1"/>
    </source>
</evidence>
<dbReference type="AlphaFoldDB" id="A0A3S9ZF75"/>
<feature type="region of interest" description="Disordered" evidence="1">
    <location>
        <begin position="1"/>
        <end position="84"/>
    </location>
</feature>
<organism evidence="2 4">
    <name type="scientific">Streptomyces griseoviridis</name>
    <dbReference type="NCBI Taxonomy" id="45398"/>
    <lineage>
        <taxon>Bacteria</taxon>
        <taxon>Bacillati</taxon>
        <taxon>Actinomycetota</taxon>
        <taxon>Actinomycetes</taxon>
        <taxon>Kitasatosporales</taxon>
        <taxon>Streptomycetaceae</taxon>
        <taxon>Streptomyces</taxon>
    </lineage>
</organism>
<evidence type="ECO:0000313" key="5">
    <source>
        <dbReference type="Proteomes" id="UP000501753"/>
    </source>
</evidence>
<dbReference type="Proteomes" id="UP000501753">
    <property type="component" value="Chromosome"/>
</dbReference>
<gene>
    <name evidence="2" type="primary">tgmA</name>
    <name evidence="3" type="ORF">DDJ31_17955</name>
    <name evidence="2" type="ORF">ELQ87_21315</name>
</gene>
<dbReference type="KEGG" id="sgd:ELQ87_21315"/>
<protein>
    <submittedName>
        <fullName evidence="2">Putative ATP-grasp-modified RiPP</fullName>
    </submittedName>
</protein>
<dbReference type="EMBL" id="CP029078">
    <property type="protein sequence ID" value="QCN86627.1"/>
    <property type="molecule type" value="Genomic_DNA"/>
</dbReference>
<name>A0A3S9ZF75_STRGD</name>
<dbReference type="Pfam" id="PF14408">
    <property type="entry name" value="Actino_peptide"/>
    <property type="match status" value="1"/>
</dbReference>
<evidence type="ECO:0000313" key="4">
    <source>
        <dbReference type="Proteomes" id="UP000271291"/>
    </source>
</evidence>
<sequence>MSTTVTSDARPLGVGRLAPYPSVAHRPHASVTVDPDTQLGRYLDRGGRPVEMGRHGTGKGTETKTTTNSDSAPDEGHDQDSEQD</sequence>
<feature type="compositionally biased region" description="Basic and acidic residues" evidence="1">
    <location>
        <begin position="74"/>
        <end position="84"/>
    </location>
</feature>
<evidence type="ECO:0000313" key="2">
    <source>
        <dbReference type="EMBL" id="AZS86508.1"/>
    </source>
</evidence>
<feature type="compositionally biased region" description="Basic and acidic residues" evidence="1">
    <location>
        <begin position="42"/>
        <end position="54"/>
    </location>
</feature>
<reference evidence="2 4" key="2">
    <citation type="submission" date="2018-12" db="EMBL/GenBank/DDBJ databases">
        <title>Streptomyces griseoviridis F1-27 complete genome.</title>
        <authorList>
            <person name="Mariita R.M."/>
            <person name="Sello J.K."/>
        </authorList>
    </citation>
    <scope>NUCLEOTIDE SEQUENCE [LARGE SCALE GENOMIC DNA]</scope>
    <source>
        <strain evidence="2 4">F1-27</strain>
    </source>
</reference>
<evidence type="ECO:0000256" key="1">
    <source>
        <dbReference type="SAM" id="MobiDB-lite"/>
    </source>
</evidence>
<proteinExistence type="predicted"/>
<dbReference type="InterPro" id="IPR025843">
    <property type="entry name" value="Actino_peptide"/>
</dbReference>
<keyword evidence="5" id="KW-1185">Reference proteome</keyword>
<dbReference type="NCBIfam" id="TIGR04186">
    <property type="entry name" value="GRASP_targ"/>
    <property type="match status" value="1"/>
</dbReference>
<dbReference type="InterPro" id="IPR026496">
    <property type="entry name" value="GRASP_targ"/>
</dbReference>
<dbReference type="EMBL" id="CP034687">
    <property type="protein sequence ID" value="AZS86508.1"/>
    <property type="molecule type" value="Genomic_DNA"/>
</dbReference>
<accession>A0A3S9ZF75</accession>
<dbReference type="OrthoDB" id="3831512at2"/>